<keyword evidence="2" id="KW-1185">Reference proteome</keyword>
<evidence type="ECO:0008006" key="3">
    <source>
        <dbReference type="Google" id="ProtNLM"/>
    </source>
</evidence>
<dbReference type="RefSeq" id="WP_093152749.1">
    <property type="nucleotide sequence ID" value="NZ_FNBW01000012.1"/>
</dbReference>
<proteinExistence type="predicted"/>
<reference evidence="1 2" key="1">
    <citation type="submission" date="2016-10" db="EMBL/GenBank/DDBJ databases">
        <authorList>
            <person name="Varghese N."/>
            <person name="Submissions S."/>
        </authorList>
    </citation>
    <scope>NUCLEOTIDE SEQUENCE [LARGE SCALE GENOMIC DNA]</scope>
    <source>
        <strain evidence="1 2">DSM 18839</strain>
    </source>
</reference>
<protein>
    <recommendedName>
        <fullName evidence="3">Methyltransferase domain-containing protein</fullName>
    </recommendedName>
</protein>
<dbReference type="AlphaFoldDB" id="A0A8G2BLR1"/>
<dbReference type="Gene3D" id="3.40.50.150">
    <property type="entry name" value="Vaccinia Virus protein VP39"/>
    <property type="match status" value="1"/>
</dbReference>
<evidence type="ECO:0000313" key="1">
    <source>
        <dbReference type="EMBL" id="SDG23407.1"/>
    </source>
</evidence>
<sequence length="380" mass="41835">MDIASYRLSESLGYQSVRCLRHIAIHGTGSKMIGQAFPYRLNSVDELIVLLDHMHENRFDAFVSELGGLSDEAMGDLVAALVEYAEFFLANFAPSEVPMPLSGMISQYAIARKLRGIPSRGDILEIGPGTGLISFFLSKDSSIRRYDSVEVMESFYLMQNFVNRHVYGSGFRDQAQLDASRPGFGGIAYDRMRDVAGGILDNDEPPQFLSVSRKIRAEHFPWWQLEAVAERRYDVVMSNANLTEMNITALKYYAALAATVLKPDGVFWAQCLGGGEIPPAKALTTVIGAGFAPLAMIPTQLDATGLAAAPLPNGKQMALFNAVFLPRGHPRFEEAARNSQSFPLMDPTDELTRGMFGLDDPKAPWRTREDVLSAVAERLA</sequence>
<name>A0A8G2BLR1_9PROT</name>
<dbReference type="EMBL" id="FNBW01000012">
    <property type="protein sequence ID" value="SDG23407.1"/>
    <property type="molecule type" value="Genomic_DNA"/>
</dbReference>
<evidence type="ECO:0000313" key="2">
    <source>
        <dbReference type="Proteomes" id="UP000198615"/>
    </source>
</evidence>
<dbReference type="Proteomes" id="UP000198615">
    <property type="component" value="Unassembled WGS sequence"/>
</dbReference>
<accession>A0A8G2BLR1</accession>
<organism evidence="1 2">
    <name type="scientific">Thalassobaculum litoreum DSM 18839</name>
    <dbReference type="NCBI Taxonomy" id="1123362"/>
    <lineage>
        <taxon>Bacteria</taxon>
        <taxon>Pseudomonadati</taxon>
        <taxon>Pseudomonadota</taxon>
        <taxon>Alphaproteobacteria</taxon>
        <taxon>Rhodospirillales</taxon>
        <taxon>Thalassobaculaceae</taxon>
        <taxon>Thalassobaculum</taxon>
    </lineage>
</organism>
<comment type="caution">
    <text evidence="1">The sequence shown here is derived from an EMBL/GenBank/DDBJ whole genome shotgun (WGS) entry which is preliminary data.</text>
</comment>
<dbReference type="InterPro" id="IPR029063">
    <property type="entry name" value="SAM-dependent_MTases_sf"/>
</dbReference>
<gene>
    <name evidence="1" type="ORF">SAMN05660686_03773</name>
</gene>
<dbReference type="OrthoDB" id="7373614at2"/>
<dbReference type="SUPFAM" id="SSF53335">
    <property type="entry name" value="S-adenosyl-L-methionine-dependent methyltransferases"/>
    <property type="match status" value="1"/>
</dbReference>